<organism evidence="1">
    <name type="scientific">marine metagenome</name>
    <dbReference type="NCBI Taxonomy" id="408172"/>
    <lineage>
        <taxon>unclassified sequences</taxon>
        <taxon>metagenomes</taxon>
        <taxon>ecological metagenomes</taxon>
    </lineage>
</organism>
<reference evidence="1" key="1">
    <citation type="submission" date="2018-05" db="EMBL/GenBank/DDBJ databases">
        <authorList>
            <person name="Lanie J.A."/>
            <person name="Ng W.-L."/>
            <person name="Kazmierczak K.M."/>
            <person name="Andrzejewski T.M."/>
            <person name="Davidsen T.M."/>
            <person name="Wayne K.J."/>
            <person name="Tettelin H."/>
            <person name="Glass J.I."/>
            <person name="Rusch D."/>
            <person name="Podicherti R."/>
            <person name="Tsui H.-C.T."/>
            <person name="Winkler M.E."/>
        </authorList>
    </citation>
    <scope>NUCLEOTIDE SEQUENCE</scope>
</reference>
<proteinExistence type="predicted"/>
<accession>A0A382L242</accession>
<name>A0A382L242_9ZZZZ</name>
<protein>
    <submittedName>
        <fullName evidence="1">Uncharacterized protein</fullName>
    </submittedName>
</protein>
<dbReference type="EMBL" id="UINC01084412">
    <property type="protein sequence ID" value="SVC31038.1"/>
    <property type="molecule type" value="Genomic_DNA"/>
</dbReference>
<evidence type="ECO:0000313" key="1">
    <source>
        <dbReference type="EMBL" id="SVC31038.1"/>
    </source>
</evidence>
<sequence length="67" mass="7703">MIHHNPSQNQPEILDQTIDNTLYKHYTYIISELVDEWGEAGGDVKIGACIFNASVRTSFFHRPLIEK</sequence>
<dbReference type="AlphaFoldDB" id="A0A382L242"/>
<gene>
    <name evidence="1" type="ORF">METZ01_LOCUS283892</name>
</gene>